<proteinExistence type="predicted"/>
<dbReference type="InterPro" id="IPR013783">
    <property type="entry name" value="Ig-like_fold"/>
</dbReference>
<reference evidence="2 3" key="1">
    <citation type="journal article" date="2016" name="Nat. Commun.">
        <title>Thousands of microbial genomes shed light on interconnected biogeochemical processes in an aquifer system.</title>
        <authorList>
            <person name="Anantharaman K."/>
            <person name="Brown C.T."/>
            <person name="Hug L.A."/>
            <person name="Sharon I."/>
            <person name="Castelle C.J."/>
            <person name="Probst A.J."/>
            <person name="Thomas B.C."/>
            <person name="Singh A."/>
            <person name="Wilkins M.J."/>
            <person name="Karaoz U."/>
            <person name="Brodie E.L."/>
            <person name="Williams K.H."/>
            <person name="Hubbard S.S."/>
            <person name="Banfield J.F."/>
        </authorList>
    </citation>
    <scope>NUCLEOTIDE SEQUENCE [LARGE SCALE GENOMIC DNA]</scope>
</reference>
<name>A0A1F7FB40_UNCRA</name>
<dbReference type="Gene3D" id="2.60.40.10">
    <property type="entry name" value="Immunoglobulins"/>
    <property type="match status" value="2"/>
</dbReference>
<dbReference type="Proteomes" id="UP000179243">
    <property type="component" value="Unassembled WGS sequence"/>
</dbReference>
<accession>A0A1F7FB40</accession>
<evidence type="ECO:0000313" key="2">
    <source>
        <dbReference type="EMBL" id="OGK03831.1"/>
    </source>
</evidence>
<dbReference type="Pfam" id="PF04773">
    <property type="entry name" value="FecR"/>
    <property type="match status" value="1"/>
</dbReference>
<evidence type="ECO:0000259" key="1">
    <source>
        <dbReference type="Pfam" id="PF04773"/>
    </source>
</evidence>
<evidence type="ECO:0000313" key="3">
    <source>
        <dbReference type="Proteomes" id="UP000179243"/>
    </source>
</evidence>
<dbReference type="EMBL" id="MFYX01000081">
    <property type="protein sequence ID" value="OGK03831.1"/>
    <property type="molecule type" value="Genomic_DNA"/>
</dbReference>
<sequence length="964" mass="102902">MKILNRVSFLSLLFFIAIFISAAFSQQLKERGATLKFYVGKVMVKSDKEKEWREVKIGLRLKSRDAIRTFVESRADVETSEGSVITISENTVFELSELSSDSRTKADNTKLSVKTGSILANVKKLTNTRSSFVFETPTATAAIRGTELGVNVQQGRTVIQVREGSVEVSSKSGGKPVFVFTNQQATVNQGTAGVNVQAISGAPGQQGSRDIFLDITSPEDDAVLSSNVVALAGKTVPGAVIKVSGGADIIPGADGSFASSYTFPENAAGEQQITFTAIKDGLTATKTKKVVLGGAAPKTIDLAIESPVEGATTTSNTIDVAGTATPDATVALGDGQVITVSGTGSFSASYKLPSAAPGNYQVTFTAKMGALSKSLSVNVSIIETPKELALIINAPAEGEEFVKINKIPVRGITLPGAIVTFGSGAKVTADASGNFAGLYELPRTFGEHTLAITATAKGQTQKAMVKVRVSLGDNACDIEITEPSSNADVDPVFTVKGNTTNPAATIKINGTPATVTGTSFSATVNSGFGAGQDQPLTLTVTEPRNSAKLIKLPVIIRGKVTPALAKVLIDGVKEARVFSDGTFECEYPMSDETGDYDVEVSAILESGADVRKKFDIIVESSCNGVTSAPIRVPVNVNAGASQRTGEKKSSVSFRYEKQKYDLVLLVAQPKCVAPKIVIEVKTNAVELRANDKIVPLSGAGGTIRSYNYEIINTDKACFQETEVVFTAADEAANPENKEISVTWTCPLVNTEKPELQVQEMADKLSIKVFDRSFLCPKADEEVQVTVQASGEGQIDEFDVTTNGATQLVNYVDGVNIQYTIKAKDKGGNTVTKTLTKAGFISKQPYLRPLSPATWNSTRIQRILPPPPPGSDAGAEEISIAFRIEGVEDYRLVKRVEFWYDGGSKSIYENTRIPSDLEFDDLLIPYSQGLFRKKGDTKKINFHIRVIDITDREKLQDGSITITGR</sequence>
<feature type="domain" description="FecR protein" evidence="1">
    <location>
        <begin position="65"/>
        <end position="167"/>
    </location>
</feature>
<organism evidence="2 3">
    <name type="scientific">Candidatus Raymondbacteria bacterium RIFOXYD12_FULL_49_13</name>
    <dbReference type="NCBI Taxonomy" id="1817890"/>
    <lineage>
        <taxon>Bacteria</taxon>
        <taxon>Raymondiibacteriota</taxon>
    </lineage>
</organism>
<comment type="caution">
    <text evidence="2">The sequence shown here is derived from an EMBL/GenBank/DDBJ whole genome shotgun (WGS) entry which is preliminary data.</text>
</comment>
<dbReference type="PANTHER" id="PTHR38731:SF1">
    <property type="entry name" value="FECR PROTEIN DOMAIN-CONTAINING PROTEIN"/>
    <property type="match status" value="1"/>
</dbReference>
<protein>
    <recommendedName>
        <fullName evidence="1">FecR protein domain-containing protein</fullName>
    </recommendedName>
</protein>
<gene>
    <name evidence="2" type="ORF">A2519_02245</name>
</gene>
<dbReference type="Gene3D" id="2.60.120.1440">
    <property type="match status" value="1"/>
</dbReference>
<dbReference type="AlphaFoldDB" id="A0A1F7FB40"/>
<dbReference type="PANTHER" id="PTHR38731">
    <property type="entry name" value="LIPL45-RELATED LIPOPROTEIN-RELATED"/>
    <property type="match status" value="1"/>
</dbReference>
<dbReference type="InterPro" id="IPR006860">
    <property type="entry name" value="FecR"/>
</dbReference>